<keyword evidence="3" id="KW-1185">Reference proteome</keyword>
<evidence type="ECO:0000313" key="3">
    <source>
        <dbReference type="Proteomes" id="UP001066276"/>
    </source>
</evidence>
<organism evidence="2 3">
    <name type="scientific">Pleurodeles waltl</name>
    <name type="common">Iberian ribbed newt</name>
    <dbReference type="NCBI Taxonomy" id="8319"/>
    <lineage>
        <taxon>Eukaryota</taxon>
        <taxon>Metazoa</taxon>
        <taxon>Chordata</taxon>
        <taxon>Craniata</taxon>
        <taxon>Vertebrata</taxon>
        <taxon>Euteleostomi</taxon>
        <taxon>Amphibia</taxon>
        <taxon>Batrachia</taxon>
        <taxon>Caudata</taxon>
        <taxon>Salamandroidea</taxon>
        <taxon>Salamandridae</taxon>
        <taxon>Pleurodelinae</taxon>
        <taxon>Pleurodeles</taxon>
    </lineage>
</organism>
<accession>A0AAV7QBK6</accession>
<feature type="compositionally biased region" description="Basic and acidic residues" evidence="1">
    <location>
        <begin position="13"/>
        <end position="23"/>
    </location>
</feature>
<evidence type="ECO:0000256" key="1">
    <source>
        <dbReference type="SAM" id="MobiDB-lite"/>
    </source>
</evidence>
<reference evidence="2" key="1">
    <citation type="journal article" date="2022" name="bioRxiv">
        <title>Sequencing and chromosome-scale assembly of the giantPleurodeles waltlgenome.</title>
        <authorList>
            <person name="Brown T."/>
            <person name="Elewa A."/>
            <person name="Iarovenko S."/>
            <person name="Subramanian E."/>
            <person name="Araus A.J."/>
            <person name="Petzold A."/>
            <person name="Susuki M."/>
            <person name="Suzuki K.-i.T."/>
            <person name="Hayashi T."/>
            <person name="Toyoda A."/>
            <person name="Oliveira C."/>
            <person name="Osipova E."/>
            <person name="Leigh N.D."/>
            <person name="Simon A."/>
            <person name="Yun M.H."/>
        </authorList>
    </citation>
    <scope>NUCLEOTIDE SEQUENCE</scope>
    <source>
        <strain evidence="2">20211129_DDA</strain>
        <tissue evidence="2">Liver</tissue>
    </source>
</reference>
<sequence>MFECLSAFIRSEHGYNTSHHEEGQGSVPAPDDSSSDTSSDSDSDSSQVDCPGPSKHKKTDKKTDKSKDQAPKLLKFLNFNAEEIVHPHSSSWSSPPEVALYIQEHIRSGFDKEVKARHRAECPRPDLDGKVTDTPEIDPTVVTFMNKWSKDPIKGLDRDWRSCQDKLPDLSGPLAKIMELAFLGKESNAPIDPGILVGWAQELFVI</sequence>
<dbReference type="EMBL" id="JANPWB010000010">
    <property type="protein sequence ID" value="KAJ1135613.1"/>
    <property type="molecule type" value="Genomic_DNA"/>
</dbReference>
<dbReference type="AlphaFoldDB" id="A0AAV7QBK6"/>
<name>A0AAV7QBK6_PLEWA</name>
<evidence type="ECO:0000313" key="2">
    <source>
        <dbReference type="EMBL" id="KAJ1135613.1"/>
    </source>
</evidence>
<gene>
    <name evidence="2" type="ORF">NDU88_002051</name>
</gene>
<feature type="region of interest" description="Disordered" evidence="1">
    <location>
        <begin position="13"/>
        <end position="69"/>
    </location>
</feature>
<protein>
    <submittedName>
        <fullName evidence="2">Uncharacterized protein</fullName>
    </submittedName>
</protein>
<proteinExistence type="predicted"/>
<comment type="caution">
    <text evidence="2">The sequence shown here is derived from an EMBL/GenBank/DDBJ whole genome shotgun (WGS) entry which is preliminary data.</text>
</comment>
<feature type="compositionally biased region" description="Low complexity" evidence="1">
    <location>
        <begin position="31"/>
        <end position="46"/>
    </location>
</feature>
<dbReference type="Proteomes" id="UP001066276">
    <property type="component" value="Chromosome 6"/>
</dbReference>